<keyword evidence="2" id="KW-0472">Membrane</keyword>
<reference evidence="3 4" key="1">
    <citation type="journal article" date="2013" name="Mar. Genomics">
        <title>Expression of sulfatases in Rhodopirellula baltica and the diversity of sulfatases in the genus Rhodopirellula.</title>
        <authorList>
            <person name="Wegner C.E."/>
            <person name="Richter-Heitmann T."/>
            <person name="Klindworth A."/>
            <person name="Klockow C."/>
            <person name="Richter M."/>
            <person name="Achstetter T."/>
            <person name="Glockner F.O."/>
            <person name="Harder J."/>
        </authorList>
    </citation>
    <scope>NUCLEOTIDE SEQUENCE [LARGE SCALE GENOMIC DNA]</scope>
    <source>
        <strain evidence="3 4">SM41</strain>
    </source>
</reference>
<evidence type="ECO:0000256" key="2">
    <source>
        <dbReference type="SAM" id="Phobius"/>
    </source>
</evidence>
<dbReference type="Proteomes" id="UP000011885">
    <property type="component" value="Unassembled WGS sequence"/>
</dbReference>
<dbReference type="OrthoDB" id="258729at2"/>
<keyword evidence="2" id="KW-0812">Transmembrane</keyword>
<dbReference type="AlphaFoldDB" id="M5U9U8"/>
<evidence type="ECO:0000313" key="4">
    <source>
        <dbReference type="Proteomes" id="UP000011885"/>
    </source>
</evidence>
<gene>
    <name evidence="3" type="ORF">RSSM_00363</name>
</gene>
<evidence type="ECO:0000256" key="1">
    <source>
        <dbReference type="SAM" id="MobiDB-lite"/>
    </source>
</evidence>
<feature type="compositionally biased region" description="Pro residues" evidence="1">
    <location>
        <begin position="444"/>
        <end position="457"/>
    </location>
</feature>
<feature type="region of interest" description="Disordered" evidence="1">
    <location>
        <begin position="438"/>
        <end position="481"/>
    </location>
</feature>
<dbReference type="PATRIC" id="fig|1263870.3.peg.398"/>
<dbReference type="PROSITE" id="PS51257">
    <property type="entry name" value="PROKAR_LIPOPROTEIN"/>
    <property type="match status" value="1"/>
</dbReference>
<feature type="compositionally biased region" description="Low complexity" evidence="1">
    <location>
        <begin position="468"/>
        <end position="481"/>
    </location>
</feature>
<organism evidence="3 4">
    <name type="scientific">Rhodopirellula sallentina SM41</name>
    <dbReference type="NCBI Taxonomy" id="1263870"/>
    <lineage>
        <taxon>Bacteria</taxon>
        <taxon>Pseudomonadati</taxon>
        <taxon>Planctomycetota</taxon>
        <taxon>Planctomycetia</taxon>
        <taxon>Pirellulales</taxon>
        <taxon>Pirellulaceae</taxon>
        <taxon>Rhodopirellula</taxon>
    </lineage>
</organism>
<evidence type="ECO:0000313" key="3">
    <source>
        <dbReference type="EMBL" id="EMI58192.1"/>
    </source>
</evidence>
<keyword evidence="4" id="KW-1185">Reference proteome</keyword>
<sequence>MKTAPIWADTARRPHATLLVIVSCVLFLGGCSEFNTEYGNSSGMAGQESVNGFGAFRNAIGKVAEDAPQEVKTRDLYRLSVRELQNDAIVWLPISWPPLNEPSVRGWMEDWLMDGNHTLVLVLPDSGSTEEYFHTAAEIAPPAQRLEYRRKLAKEINSRLLSDVVREDIKVTDWFVAEALPYRTRLPDRRVCDFNVKPFGKDKPTANATSNPSEASQIDLDKGAANNDVSPSPTVEPGNENESADFQALLSEATTVLGGKTSLTTLARLRKEEWGNSQILIVSSGGLVTNFAMTADAGLEMADMIRDEIHSVANRSNGSEGNLEGESDRDEIVVSFLSSDFLPIPISNAEPGVPQSKGWELMTEMPLSLINMHVAFLGIVLCLMLLPVFGRPRHVRYNRVTHFGNHLSAMAMLMRRGGGKEYAHQRISQYLRHIRGETSGPWVLPEPNPTPSTNPPPERVDTKPEEPTAPALAEAAKANDA</sequence>
<accession>M5U9U8</accession>
<dbReference type="RefSeq" id="WP_008673784.1">
    <property type="nucleotide sequence ID" value="NZ_ANOH01000033.1"/>
</dbReference>
<comment type="caution">
    <text evidence="3">The sequence shown here is derived from an EMBL/GenBank/DDBJ whole genome shotgun (WGS) entry which is preliminary data.</text>
</comment>
<protein>
    <submittedName>
        <fullName evidence="3">Uncharacterized protein</fullName>
    </submittedName>
</protein>
<dbReference type="EMBL" id="ANOH01000033">
    <property type="protein sequence ID" value="EMI58192.1"/>
    <property type="molecule type" value="Genomic_DNA"/>
</dbReference>
<feature type="transmembrane region" description="Helical" evidence="2">
    <location>
        <begin position="370"/>
        <end position="389"/>
    </location>
</feature>
<keyword evidence="2" id="KW-1133">Transmembrane helix</keyword>
<name>M5U9U8_9BACT</name>
<proteinExistence type="predicted"/>